<protein>
    <recommendedName>
        <fullName evidence="2">Beta-hydroxyacyl-ACP dehydratase</fullName>
    </recommendedName>
</protein>
<accession>A0A382EF80</accession>
<organism evidence="1">
    <name type="scientific">marine metagenome</name>
    <dbReference type="NCBI Taxonomy" id="408172"/>
    <lineage>
        <taxon>unclassified sequences</taxon>
        <taxon>metagenomes</taxon>
        <taxon>ecological metagenomes</taxon>
    </lineage>
</organism>
<evidence type="ECO:0008006" key="2">
    <source>
        <dbReference type="Google" id="ProtNLM"/>
    </source>
</evidence>
<dbReference type="CDD" id="cd01288">
    <property type="entry name" value="FabZ"/>
    <property type="match status" value="1"/>
</dbReference>
<dbReference type="AlphaFoldDB" id="A0A382EF80"/>
<dbReference type="SUPFAM" id="SSF54637">
    <property type="entry name" value="Thioesterase/thiol ester dehydrase-isomerase"/>
    <property type="match status" value="1"/>
</dbReference>
<dbReference type="Gene3D" id="3.10.129.10">
    <property type="entry name" value="Hotdog Thioesterase"/>
    <property type="match status" value="1"/>
</dbReference>
<name>A0A382EF80_9ZZZZ</name>
<reference evidence="1" key="1">
    <citation type="submission" date="2018-05" db="EMBL/GenBank/DDBJ databases">
        <authorList>
            <person name="Lanie J.A."/>
            <person name="Ng W.-L."/>
            <person name="Kazmierczak K.M."/>
            <person name="Andrzejewski T.M."/>
            <person name="Davidsen T.M."/>
            <person name="Wayne K.J."/>
            <person name="Tettelin H."/>
            <person name="Glass J.I."/>
            <person name="Rusch D."/>
            <person name="Podicherti R."/>
            <person name="Tsui H.-C.T."/>
            <person name="Winkler M.E."/>
        </authorList>
    </citation>
    <scope>NUCLEOTIDE SEQUENCE</scope>
</reference>
<dbReference type="EMBL" id="UINC01044082">
    <property type="protein sequence ID" value="SVB49039.1"/>
    <property type="molecule type" value="Genomic_DNA"/>
</dbReference>
<dbReference type="Pfam" id="PF07977">
    <property type="entry name" value="FabA"/>
    <property type="match status" value="1"/>
</dbReference>
<dbReference type="PANTHER" id="PTHR30272:SF3">
    <property type="entry name" value="(3R)-HYDROXYMYRISTOYL-[ACYL CARRIER PROTEIN] DEHYDRATASE"/>
    <property type="match status" value="1"/>
</dbReference>
<dbReference type="PANTHER" id="PTHR30272">
    <property type="entry name" value="3-HYDROXYACYL-[ACYL-CARRIER-PROTEIN] DEHYDRATASE"/>
    <property type="match status" value="1"/>
</dbReference>
<gene>
    <name evidence="1" type="ORF">METZ01_LOCUS201893</name>
</gene>
<proteinExistence type="predicted"/>
<dbReference type="InterPro" id="IPR013114">
    <property type="entry name" value="FabA_FabZ"/>
</dbReference>
<sequence length="155" mass="17373">MEAIKLDHSQILEYQKNRFPYLMIDMATEVVPGKSAKGFKNLTSNDWFFKCHFEGDPNMPGMLQVEALVQMSALSVLTLPGNKGKVVYLISANNIKLSRKVVVGDCFEIETNLLKWKRGLGSCEGVGKVNGEIACKAEFNIVMPDLIKEYKVIKE</sequence>
<evidence type="ECO:0000313" key="1">
    <source>
        <dbReference type="EMBL" id="SVB49039.1"/>
    </source>
</evidence>
<dbReference type="InterPro" id="IPR029069">
    <property type="entry name" value="HotDog_dom_sf"/>
</dbReference>